<evidence type="ECO:0000256" key="1">
    <source>
        <dbReference type="ARBA" id="ARBA00001946"/>
    </source>
</evidence>
<dbReference type="GO" id="GO:0005739">
    <property type="term" value="C:mitochondrion"/>
    <property type="evidence" value="ECO:0007669"/>
    <property type="project" value="TreeGrafter"/>
</dbReference>
<protein>
    <recommendedName>
        <fullName evidence="12">Succinate-CoA ligase subunit beta</fullName>
        <ecNumber evidence="12">6.2.1.-</ecNumber>
    </recommendedName>
</protein>
<dbReference type="Pfam" id="PF08442">
    <property type="entry name" value="ATP-grasp_2"/>
    <property type="match status" value="1"/>
</dbReference>
<name>A0A7R8XDI4_9CRUS</name>
<keyword evidence="7 12" id="KW-0547">Nucleotide-binding</keyword>
<dbReference type="InterPro" id="IPR005809">
    <property type="entry name" value="Succ_CoA_ligase-like_bsu"/>
</dbReference>
<dbReference type="Gene3D" id="3.30.1490.20">
    <property type="entry name" value="ATP-grasp fold, A domain"/>
    <property type="match status" value="1"/>
</dbReference>
<feature type="domain" description="ATP-citrate synthase/succinyl-CoA ligase C-terminal" evidence="13">
    <location>
        <begin position="692"/>
        <end position="812"/>
    </location>
</feature>
<dbReference type="GO" id="GO:0006099">
    <property type="term" value="P:tricarboxylic acid cycle"/>
    <property type="evidence" value="ECO:0007669"/>
    <property type="project" value="UniProtKB-UniPathway"/>
</dbReference>
<evidence type="ECO:0000256" key="7">
    <source>
        <dbReference type="ARBA" id="ARBA00022741"/>
    </source>
</evidence>
<dbReference type="InterPro" id="IPR023214">
    <property type="entry name" value="HAD_sf"/>
</dbReference>
<dbReference type="SUPFAM" id="SSF56784">
    <property type="entry name" value="HAD-like"/>
    <property type="match status" value="1"/>
</dbReference>
<evidence type="ECO:0000256" key="9">
    <source>
        <dbReference type="ARBA" id="ARBA00022842"/>
    </source>
</evidence>
<dbReference type="OrthoDB" id="1552at2759"/>
<evidence type="ECO:0000256" key="10">
    <source>
        <dbReference type="ARBA" id="ARBA00023128"/>
    </source>
</evidence>
<dbReference type="InterPro" id="IPR013650">
    <property type="entry name" value="ATP-grasp_succ-CoA_synth-type"/>
</dbReference>
<dbReference type="InterPro" id="IPR016102">
    <property type="entry name" value="Succinyl-CoA_synth-like"/>
</dbReference>
<dbReference type="Gene3D" id="3.30.470.20">
    <property type="entry name" value="ATP-grasp fold, B domain"/>
    <property type="match status" value="1"/>
</dbReference>
<accession>A0A7R8XDI4</accession>
<keyword evidence="4" id="KW-0816">Tricarboxylic acid cycle</keyword>
<dbReference type="HAMAP" id="MF_00558">
    <property type="entry name" value="Succ_CoA_beta"/>
    <property type="match status" value="1"/>
</dbReference>
<dbReference type="Pfam" id="PF00549">
    <property type="entry name" value="Ligase_CoA"/>
    <property type="match status" value="1"/>
</dbReference>
<dbReference type="GO" id="GO:0046872">
    <property type="term" value="F:metal ion binding"/>
    <property type="evidence" value="ECO:0007669"/>
    <property type="project" value="UniProtKB-KW"/>
</dbReference>
<dbReference type="NCBIfam" id="NF001913">
    <property type="entry name" value="PRK00696.1"/>
    <property type="match status" value="1"/>
</dbReference>
<evidence type="ECO:0000256" key="8">
    <source>
        <dbReference type="ARBA" id="ARBA00022801"/>
    </source>
</evidence>
<dbReference type="InterPro" id="IPR005811">
    <property type="entry name" value="SUCC_ACL_C"/>
</dbReference>
<keyword evidence="11" id="KW-0342">GTP-binding</keyword>
<feature type="non-terminal residue" evidence="15">
    <location>
        <position position="816"/>
    </location>
</feature>
<gene>
    <name evidence="15" type="ORF">DSTB1V02_LOCUS5077</name>
</gene>
<dbReference type="NCBIfam" id="TIGR01016">
    <property type="entry name" value="sucCoAbeta"/>
    <property type="match status" value="1"/>
</dbReference>
<dbReference type="Gene3D" id="3.40.50.261">
    <property type="entry name" value="Succinyl-CoA synthetase domains"/>
    <property type="match status" value="1"/>
</dbReference>
<proteinExistence type="inferred from homology"/>
<evidence type="ECO:0000313" key="16">
    <source>
        <dbReference type="Proteomes" id="UP000677054"/>
    </source>
</evidence>
<keyword evidence="5 12" id="KW-0436">Ligase</keyword>
<feature type="domain" description="ATP-grasp fold succinyl-CoA synthetase-type" evidence="14">
    <location>
        <begin position="411"/>
        <end position="633"/>
    </location>
</feature>
<evidence type="ECO:0000256" key="12">
    <source>
        <dbReference type="RuleBase" id="RU361258"/>
    </source>
</evidence>
<evidence type="ECO:0000256" key="2">
    <source>
        <dbReference type="ARBA" id="ARBA00005064"/>
    </source>
</evidence>
<evidence type="ECO:0000259" key="14">
    <source>
        <dbReference type="Pfam" id="PF08442"/>
    </source>
</evidence>
<dbReference type="GO" id="GO:0006104">
    <property type="term" value="P:succinyl-CoA metabolic process"/>
    <property type="evidence" value="ECO:0007669"/>
    <property type="project" value="InterPro"/>
</dbReference>
<dbReference type="GO" id="GO:0005524">
    <property type="term" value="F:ATP binding"/>
    <property type="evidence" value="ECO:0007669"/>
    <property type="project" value="InterPro"/>
</dbReference>
<keyword evidence="16" id="KW-1185">Reference proteome</keyword>
<evidence type="ECO:0000259" key="13">
    <source>
        <dbReference type="Pfam" id="PF00549"/>
    </source>
</evidence>
<dbReference type="SUPFAM" id="SSF52210">
    <property type="entry name" value="Succinyl-CoA synthetase domains"/>
    <property type="match status" value="1"/>
</dbReference>
<evidence type="ECO:0000313" key="15">
    <source>
        <dbReference type="EMBL" id="CAD7245203.1"/>
    </source>
</evidence>
<dbReference type="InterPro" id="IPR017866">
    <property type="entry name" value="Succ-CoA_synthase_bsu_CS"/>
</dbReference>
<dbReference type="FunFam" id="3.40.50.261:FF:000001">
    <property type="entry name" value="Succinate--CoA ligase [ADP-forming] subunit beta"/>
    <property type="match status" value="1"/>
</dbReference>
<dbReference type="EMBL" id="CAJPEV010000803">
    <property type="protein sequence ID" value="CAG0888654.1"/>
    <property type="molecule type" value="Genomic_DNA"/>
</dbReference>
<evidence type="ECO:0000256" key="6">
    <source>
        <dbReference type="ARBA" id="ARBA00022723"/>
    </source>
</evidence>
<dbReference type="EC" id="6.2.1.-" evidence="12"/>
<evidence type="ECO:0000256" key="3">
    <source>
        <dbReference type="ARBA" id="ARBA00009589"/>
    </source>
</evidence>
<dbReference type="GO" id="GO:0005525">
    <property type="term" value="F:GTP binding"/>
    <property type="evidence" value="ECO:0007669"/>
    <property type="project" value="UniProtKB-KW"/>
</dbReference>
<comment type="pathway">
    <text evidence="2">Carbohydrate metabolism; tricarboxylic acid cycle; succinate from succinyl-CoA (ligase route): step 1/1.</text>
</comment>
<dbReference type="UniPathway" id="UPA00223">
    <property type="reaction ID" value="UER00999"/>
</dbReference>
<dbReference type="SUPFAM" id="SSF56059">
    <property type="entry name" value="Glutathione synthetase ATP-binding domain-like"/>
    <property type="match status" value="1"/>
</dbReference>
<keyword evidence="8" id="KW-0378">Hydrolase</keyword>
<dbReference type="PANTHER" id="PTHR11815">
    <property type="entry name" value="SUCCINYL-COA SYNTHETASE BETA CHAIN"/>
    <property type="match status" value="1"/>
</dbReference>
<dbReference type="GO" id="GO:0042709">
    <property type="term" value="C:succinate-CoA ligase complex"/>
    <property type="evidence" value="ECO:0007669"/>
    <property type="project" value="TreeGrafter"/>
</dbReference>
<dbReference type="PROSITE" id="PS01217">
    <property type="entry name" value="SUCCINYL_COA_LIG_3"/>
    <property type="match status" value="1"/>
</dbReference>
<sequence length="816" mass="92511">RDIHKHEINCLRDQTEILGDSHVLERYFLASKMQTQPKRWNALTARGYRLHVGPLAKFLYDELFKFLISQRGYAKETKVAYESIRDFMQRGMIIDYKRGNFFKVGTKGQILRATHGFNLMTNDELQNTYGDSSKWIVLEDFVKEFEDKHHTVFAFTDYFVLPSALVAARIIDWIDTTDKKPKPEEGYNIWKDMYDAMLSIYKVGDTTLDDGVFFQAIAENPDDFLIPCTEEIKDWIVALRKAKKTTFLITDSHEGFINNAAEFILGKNWRDYFDIIICDAQKPKFFSKTQPFHDHINGTCQYINHQELEAGKSYSVGNWGDLKKFLSVFSGKEDPKCVYMGDNIPLDVFAPPFYTDCSSIAVLEEMTAEAPEALYEYKNDLASQFWGSTFFNSVKHDFEELPSWIQTRNLNLLEYQSKSLLEEHGIKIQKFRLVENVAQAEEVARSFKPSEYVIKAQILAGGRGLGTFDNGFKGGVHLTKKFINVALFGFLLCSRENEMIQYVEQMVGHRLITKQTPRSGLLVRKVMVAESVDIVRETYLCVLLDRDSDGPVIVASPDGGVDIEEVALKTPDRIKHFKFDIFDGISDKMALDVADFLEFKGSLREETAKQVQQFWDMFKKVDATQLEINPLVETADGQVISVDGKIQFDDNAAFRQQHIFASQDFSESDPREVEAEKHKLNYIGMTGNIGCLVNGAGLAMATMDLIKLHGGEPANFLDVGGGVQENQVYHAFKLITSDWNVKAILVNVFGGIVNCAVIARGIMNALKSIQMTIPLVVRLEGNNVKEAKRILEESGENIIIANDLDEAARKVVATLS</sequence>
<dbReference type="Proteomes" id="UP000677054">
    <property type="component" value="Unassembled WGS sequence"/>
</dbReference>
<dbReference type="Gene3D" id="3.40.50.1000">
    <property type="entry name" value="HAD superfamily/HAD-like"/>
    <property type="match status" value="1"/>
</dbReference>
<dbReference type="AlphaFoldDB" id="A0A7R8XDI4"/>
<comment type="similarity">
    <text evidence="3">Belongs to the 5'(3')-deoxyribonucleotidase family.</text>
</comment>
<evidence type="ECO:0000256" key="11">
    <source>
        <dbReference type="ARBA" id="ARBA00023134"/>
    </source>
</evidence>
<comment type="similarity">
    <text evidence="12">Belongs to the succinate/malate CoA ligase beta subunit family.</text>
</comment>
<dbReference type="HAMAP" id="MF_03221">
    <property type="entry name" value="Succ_CoA_betaG_euk"/>
    <property type="match status" value="1"/>
</dbReference>
<dbReference type="Pfam" id="PF05761">
    <property type="entry name" value="5_nucleotid"/>
    <property type="match status" value="1"/>
</dbReference>
<keyword evidence="10" id="KW-0496">Mitochondrion</keyword>
<organism evidence="15">
    <name type="scientific">Darwinula stevensoni</name>
    <dbReference type="NCBI Taxonomy" id="69355"/>
    <lineage>
        <taxon>Eukaryota</taxon>
        <taxon>Metazoa</taxon>
        <taxon>Ecdysozoa</taxon>
        <taxon>Arthropoda</taxon>
        <taxon>Crustacea</taxon>
        <taxon>Oligostraca</taxon>
        <taxon>Ostracoda</taxon>
        <taxon>Podocopa</taxon>
        <taxon>Podocopida</taxon>
        <taxon>Darwinulocopina</taxon>
        <taxon>Darwinuloidea</taxon>
        <taxon>Darwinulidae</taxon>
        <taxon>Darwinula</taxon>
    </lineage>
</organism>
<dbReference type="EMBL" id="LR900320">
    <property type="protein sequence ID" value="CAD7245203.1"/>
    <property type="molecule type" value="Genomic_DNA"/>
</dbReference>
<reference evidence="15" key="1">
    <citation type="submission" date="2020-11" db="EMBL/GenBank/DDBJ databases">
        <authorList>
            <person name="Tran Van P."/>
        </authorList>
    </citation>
    <scope>NUCLEOTIDE SEQUENCE</scope>
</reference>
<dbReference type="GO" id="GO:0016787">
    <property type="term" value="F:hydrolase activity"/>
    <property type="evidence" value="ECO:0007669"/>
    <property type="project" value="UniProtKB-KW"/>
</dbReference>
<keyword evidence="9" id="KW-0460">Magnesium</keyword>
<dbReference type="PANTHER" id="PTHR11815:SF10">
    <property type="entry name" value="SUCCINATE--COA LIGASE [GDP-FORMING] SUBUNIT BETA, MITOCHONDRIAL"/>
    <property type="match status" value="1"/>
</dbReference>
<keyword evidence="6" id="KW-0479">Metal-binding</keyword>
<comment type="subunit">
    <text evidence="12">Heterodimer of an alpha and a beta subunit.</text>
</comment>
<evidence type="ECO:0000256" key="5">
    <source>
        <dbReference type="ARBA" id="ARBA00022598"/>
    </source>
</evidence>
<dbReference type="FunFam" id="3.30.470.20:FF:000002">
    <property type="entry name" value="Succinate--CoA ligase [ADP-forming] subunit beta"/>
    <property type="match status" value="1"/>
</dbReference>
<dbReference type="GO" id="GO:0004776">
    <property type="term" value="F:succinate-CoA ligase (GDP-forming) activity"/>
    <property type="evidence" value="ECO:0007669"/>
    <property type="project" value="InterPro"/>
</dbReference>
<dbReference type="InterPro" id="IPR008380">
    <property type="entry name" value="HAD-SF_hydro_IG_5-nucl"/>
</dbReference>
<dbReference type="InterPro" id="IPR036412">
    <property type="entry name" value="HAD-like_sf"/>
</dbReference>
<dbReference type="InterPro" id="IPR013815">
    <property type="entry name" value="ATP_grasp_subdomain_1"/>
</dbReference>
<dbReference type="InterPro" id="IPR034722">
    <property type="entry name" value="Succ_CoA_betaG_euk"/>
</dbReference>
<comment type="cofactor">
    <cofactor evidence="1">
        <name>Mg(2+)</name>
        <dbReference type="ChEBI" id="CHEBI:18420"/>
    </cofactor>
</comment>
<evidence type="ECO:0000256" key="4">
    <source>
        <dbReference type="ARBA" id="ARBA00022532"/>
    </source>
</evidence>